<proteinExistence type="predicted"/>
<evidence type="ECO:0000313" key="3">
    <source>
        <dbReference type="Proteomes" id="UP000017840"/>
    </source>
</evidence>
<evidence type="ECO:0008006" key="4">
    <source>
        <dbReference type="Google" id="ProtNLM"/>
    </source>
</evidence>
<dbReference type="PANTHER" id="PTHR35902">
    <property type="entry name" value="S-LAYER DOMAIN-LIKE PROTEIN-RELATED"/>
    <property type="match status" value="1"/>
</dbReference>
<dbReference type="AlphaFoldDB" id="V4HBJ8"/>
<feature type="transmembrane region" description="Helical" evidence="1">
    <location>
        <begin position="357"/>
        <end position="379"/>
    </location>
</feature>
<keyword evidence="1" id="KW-0812">Transmembrane</keyword>
<protein>
    <recommendedName>
        <fullName evidence="4">CARDB domain-containing protein</fullName>
    </recommendedName>
</protein>
<gene>
    <name evidence="2" type="ORF">K933_11064</name>
</gene>
<dbReference type="EMBL" id="ASGZ01000035">
    <property type="protein sequence ID" value="ESP88085.1"/>
    <property type="molecule type" value="Genomic_DNA"/>
</dbReference>
<organism evidence="2 3">
    <name type="scientific">Candidatus Halobonum tyrrellensis G22</name>
    <dbReference type="NCBI Taxonomy" id="1324957"/>
    <lineage>
        <taxon>Archaea</taxon>
        <taxon>Methanobacteriati</taxon>
        <taxon>Methanobacteriota</taxon>
        <taxon>Stenosarchaea group</taxon>
        <taxon>Halobacteria</taxon>
        <taxon>Halobacteriales</taxon>
        <taxon>Haloferacaceae</taxon>
        <taxon>Candidatus Halobonum</taxon>
    </lineage>
</organism>
<keyword evidence="1" id="KW-0472">Membrane</keyword>
<dbReference type="Proteomes" id="UP000017840">
    <property type="component" value="Unassembled WGS sequence"/>
</dbReference>
<keyword evidence="3" id="KW-1185">Reference proteome</keyword>
<name>V4HBJ8_9EURY</name>
<dbReference type="PANTHER" id="PTHR35902:SF6">
    <property type="entry name" value="CONSERVED WITHIN P. AEROPHILUM"/>
    <property type="match status" value="1"/>
</dbReference>
<evidence type="ECO:0000313" key="2">
    <source>
        <dbReference type="EMBL" id="ESP88085.1"/>
    </source>
</evidence>
<dbReference type="PATRIC" id="fig|1324957.4.peg.2248"/>
<keyword evidence="1" id="KW-1133">Transmembrane helix</keyword>
<evidence type="ECO:0000256" key="1">
    <source>
        <dbReference type="SAM" id="Phobius"/>
    </source>
</evidence>
<sequence>MVALAAVTATAAVPVAADTFASVSVDPSTDRPVVEQSFPIDVTVSNAADSDGDYVVTELQVLEGPAPDADEIETRDSVAERVRPGERRTVRIEPTLNETGERTVYVHVTLLDDVESRRVVQPVEVTVRERHPDPQLELSVAEAVAGAERTVNVTVANGHNASIRRLDLSVSAADDAVGFDTESRVDAVLGGEASSTYSFPARVNGTGRYPVDVSLSYTADGERETVSRTFTGDFTAPENPGRVRLTGVDVVREEGALAVSGSASNVGGDAVSSVVVSVVDGERVGPAPPQPDYFVGTVESSDFVSFDLNARADGNATVSSVPVRVEYVVDGVERSYRTDVPVGPEAQATPEPARQDGGLPAVPLAVGGVVLLGVLAVAWRR</sequence>
<accession>V4HBJ8</accession>
<reference evidence="2 3" key="1">
    <citation type="journal article" date="2013" name="Genome Announc.">
        <title>Draft Genome Sequence of 'Candidatus Halobonum tyrrellensis' Strain G22, Isolated from the Hypersaline Waters of Lake Tyrrell, Australia.</title>
        <authorList>
            <person name="Ugalde J.A."/>
            <person name="Narasingarao P."/>
            <person name="Kuo S."/>
            <person name="Podell S."/>
            <person name="Allen E.E."/>
        </authorList>
    </citation>
    <scope>NUCLEOTIDE SEQUENCE [LARGE SCALE GENOMIC DNA]</scope>
    <source>
        <strain evidence="2 3">G22</strain>
    </source>
</reference>
<dbReference type="STRING" id="1324957.K933_11064"/>
<comment type="caution">
    <text evidence="2">The sequence shown here is derived from an EMBL/GenBank/DDBJ whole genome shotgun (WGS) entry which is preliminary data.</text>
</comment>
<dbReference type="eggNOG" id="arCOG04400">
    <property type="taxonomic scope" value="Archaea"/>
</dbReference>